<dbReference type="GO" id="GO:0051607">
    <property type="term" value="P:defense response to virus"/>
    <property type="evidence" value="ECO:0007669"/>
    <property type="project" value="UniProtKB-KW"/>
</dbReference>
<reference evidence="5 6" key="1">
    <citation type="submission" date="2016-07" db="EMBL/GenBank/DDBJ databases">
        <title>Genome and transcriptome analysis of iron-reducing fermentative bacteria Anoxybacter fermentans.</title>
        <authorList>
            <person name="Zeng X."/>
            <person name="Shao Z."/>
        </authorList>
    </citation>
    <scope>NUCLEOTIDE SEQUENCE [LARGE SCALE GENOMIC DNA]</scope>
    <source>
        <strain evidence="5 6">DY22613</strain>
    </source>
</reference>
<dbReference type="RefSeq" id="WP_127015359.1">
    <property type="nucleotide sequence ID" value="NZ_CP016379.1"/>
</dbReference>
<evidence type="ECO:0000256" key="3">
    <source>
        <dbReference type="SAM" id="MobiDB-lite"/>
    </source>
</evidence>
<accession>A0A3Q9HNG2</accession>
<organism evidence="5 6">
    <name type="scientific">Anoxybacter fermentans</name>
    <dbReference type="NCBI Taxonomy" id="1323375"/>
    <lineage>
        <taxon>Bacteria</taxon>
        <taxon>Bacillati</taxon>
        <taxon>Bacillota</taxon>
        <taxon>Clostridia</taxon>
        <taxon>Halanaerobiales</taxon>
        <taxon>Anoxybacter</taxon>
    </lineage>
</organism>
<evidence type="ECO:0000313" key="5">
    <source>
        <dbReference type="EMBL" id="AZR72031.1"/>
    </source>
</evidence>
<feature type="region of interest" description="Disordered" evidence="3">
    <location>
        <begin position="98"/>
        <end position="118"/>
    </location>
</feature>
<name>A0A3Q9HNG2_9FIRM</name>
<dbReference type="InterPro" id="IPR043128">
    <property type="entry name" value="Rev_trsase/Diguanyl_cyclase"/>
</dbReference>
<dbReference type="Gene3D" id="3.30.70.270">
    <property type="match status" value="1"/>
</dbReference>
<feature type="domain" description="Cas10/Cmr2 second palm" evidence="4">
    <location>
        <begin position="860"/>
        <end position="951"/>
    </location>
</feature>
<sequence>MGKGSVVELTPKERKFLLLTEVLGILHDIGKLAESIQKSTSNNGKVLLPFSVHILRPFYEWNLDKIERLKSRSGKYSQYKNSYHWISKDDLKFLTTNVENNDKDNSEKKDENEDEKKDFSHLNKEWNNLKIESSLVNKSEKIGLTALKHHFKYKDCIKPDSSLAYLIAQADNLDAYEDRSTDIDYDKGTDYVCNPFGGILEKEDRDKLRKEVYSKLGLFKESIKGIFEGILNLEGDDIDEISKLRCKFYNIAEEMNKAAAMSVVPDNDTTVWDHGFAVGSITKAMVRAIFLTEKLAKVDKSKANIYENFEKLRNLKCNKEENEKLALYLYLAEKKLDRDKIEKIMPENIKLEDVFAFEYNGSFKKENAKSDKIYANFFLIKSSEDSFTKKFRKTINEKINIKKYGFFQVQGNKTKFYVNFFKSGGAGWLDDEGQKVKVNVYDCLFGTPHILAVQYPGRDFCTQVFRMPDFIGRRTKLKKVLEKVKNLVEVEYSLGNCVYEDINGMYFLIPDLKNTGLEEDIKEKIHKIFAQEDLKGVILPRIKTTPCINESDTINFGKAIVKLKKEYEQSFKKRLAPYRVEKITDFEWIDEWKDENKGICPLCRKMPGTVKDKKYEREPICNWCNSIRENALENKDVNRNSKYRFASLINQVMDDNRNIALLVGDIGLFDLWLKGDYVYTTFNVRGKKKYSKTPSPSRLRSIIRNVNDFTGKLEEILTGDVNLRKRLMGITFKINNSIIDEFNLKTGFWIHKYDSNDLENLIKKHIKDDNKAQIFKEKLLKWQNGTFKILVQRKIDIGKDIVKCDTVYPENYFEGILKDDTKVREILEKILAEYFNKERKFEIEKSRIEKEKNEANSVEKMIKLTVKQSSIIRARVIYGLTDEFMILVPGREAIAILEKLYDIFKERFGRVQGRLSLNVGIVYARHKYPLYLILDAGKRMLKEFREALHRNKNVEIKCEIYEANIEKDEKKPEVTILTDGLEAEVLDISECGANNEFKKIKIRFSDPLFKDKELNIKIPEKILLRKKEQNEKEILDDFYPIWIVIKNNNDKGNNDNEENSKKLKLMRNSSNKNSDEDYAVLEAGDTILYAPSLVDFQFLSTVNDRINIALTKEGNNSWEKRIHTIRPLKLRPYLMEEFLALIEINKKIDERKIPASGLKNLETLLAGEINRFFKNYAEWHSGQKGQLMNNIVSAMVANISKLDRYFKDGEKIDEKAREEFYQILKDGRFFDLMELRTFIEAF</sequence>
<dbReference type="Pfam" id="PF22335">
    <property type="entry name" value="Cas10-Cmr2_palm2"/>
    <property type="match status" value="1"/>
</dbReference>
<dbReference type="InterPro" id="IPR054767">
    <property type="entry name" value="Cas10-Cmr2_palm2"/>
</dbReference>
<dbReference type="Proteomes" id="UP000267250">
    <property type="component" value="Chromosome"/>
</dbReference>
<protein>
    <recommendedName>
        <fullName evidence="4">Cas10/Cmr2 second palm domain-containing protein</fullName>
    </recommendedName>
</protein>
<dbReference type="KEGG" id="aft:BBF96_00580"/>
<evidence type="ECO:0000313" key="6">
    <source>
        <dbReference type="Proteomes" id="UP000267250"/>
    </source>
</evidence>
<keyword evidence="6" id="KW-1185">Reference proteome</keyword>
<dbReference type="OrthoDB" id="9792861at2"/>
<gene>
    <name evidence="5" type="ORF">BBF96_00580</name>
</gene>
<proteinExistence type="predicted"/>
<feature type="compositionally biased region" description="Basic and acidic residues" evidence="3">
    <location>
        <begin position="100"/>
        <end position="118"/>
    </location>
</feature>
<keyword evidence="2" id="KW-0051">Antiviral defense</keyword>
<dbReference type="AlphaFoldDB" id="A0A3Q9HNG2"/>
<evidence type="ECO:0000256" key="1">
    <source>
        <dbReference type="ARBA" id="ARBA00022741"/>
    </source>
</evidence>
<evidence type="ECO:0000256" key="2">
    <source>
        <dbReference type="ARBA" id="ARBA00023118"/>
    </source>
</evidence>
<keyword evidence="1" id="KW-0547">Nucleotide-binding</keyword>
<dbReference type="EMBL" id="CP016379">
    <property type="protein sequence ID" value="AZR72031.1"/>
    <property type="molecule type" value="Genomic_DNA"/>
</dbReference>
<dbReference type="GO" id="GO:0000166">
    <property type="term" value="F:nucleotide binding"/>
    <property type="evidence" value="ECO:0007669"/>
    <property type="project" value="UniProtKB-KW"/>
</dbReference>
<evidence type="ECO:0000259" key="4">
    <source>
        <dbReference type="Pfam" id="PF22335"/>
    </source>
</evidence>